<keyword evidence="5" id="KW-0902">Two-component regulatory system</keyword>
<evidence type="ECO:0000259" key="9">
    <source>
        <dbReference type="PROSITE" id="PS51371"/>
    </source>
</evidence>
<evidence type="ECO:0000256" key="5">
    <source>
        <dbReference type="ARBA" id="ARBA00023012"/>
    </source>
</evidence>
<evidence type="ECO:0000259" key="8">
    <source>
        <dbReference type="PROSITE" id="PS50109"/>
    </source>
</evidence>
<dbReference type="InterPro" id="IPR036890">
    <property type="entry name" value="HATPase_C_sf"/>
</dbReference>
<dbReference type="InterPro" id="IPR005467">
    <property type="entry name" value="His_kinase_dom"/>
</dbReference>
<dbReference type="InterPro" id="IPR046342">
    <property type="entry name" value="CBS_dom_sf"/>
</dbReference>
<evidence type="ECO:0000256" key="7">
    <source>
        <dbReference type="SAM" id="Coils"/>
    </source>
</evidence>
<evidence type="ECO:0000313" key="11">
    <source>
        <dbReference type="Proteomes" id="UP000636505"/>
    </source>
</evidence>
<keyword evidence="6" id="KW-0129">CBS domain</keyword>
<dbReference type="EMBL" id="JADEXG010000022">
    <property type="protein sequence ID" value="MBE9077849.1"/>
    <property type="molecule type" value="Genomic_DNA"/>
</dbReference>
<proteinExistence type="predicted"/>
<dbReference type="PANTHER" id="PTHR43065">
    <property type="entry name" value="SENSOR HISTIDINE KINASE"/>
    <property type="match status" value="1"/>
</dbReference>
<evidence type="ECO:0000256" key="1">
    <source>
        <dbReference type="ARBA" id="ARBA00000085"/>
    </source>
</evidence>
<feature type="domain" description="CBS" evidence="9">
    <location>
        <begin position="72"/>
        <end position="130"/>
    </location>
</feature>
<keyword evidence="11" id="KW-1185">Reference proteome</keyword>
<dbReference type="InterPro" id="IPR036097">
    <property type="entry name" value="HisK_dim/P_sf"/>
</dbReference>
<dbReference type="SUPFAM" id="SSF54631">
    <property type="entry name" value="CBS-domain pair"/>
    <property type="match status" value="1"/>
</dbReference>
<name>A0A8J7AEA3_9CYAN</name>
<dbReference type="InterPro" id="IPR000644">
    <property type="entry name" value="CBS_dom"/>
</dbReference>
<dbReference type="Gene3D" id="3.10.580.10">
    <property type="entry name" value="CBS-domain"/>
    <property type="match status" value="1"/>
</dbReference>
<dbReference type="SMART" id="SM00387">
    <property type="entry name" value="HATPase_c"/>
    <property type="match status" value="1"/>
</dbReference>
<feature type="domain" description="Histidine kinase" evidence="8">
    <location>
        <begin position="234"/>
        <end position="492"/>
    </location>
</feature>
<dbReference type="SUPFAM" id="SSF47384">
    <property type="entry name" value="Homodimeric domain of signal transducing histidine kinase"/>
    <property type="match status" value="1"/>
</dbReference>
<dbReference type="PANTHER" id="PTHR43065:SF50">
    <property type="entry name" value="HISTIDINE KINASE"/>
    <property type="match status" value="1"/>
</dbReference>
<organism evidence="10 11">
    <name type="scientific">Vasconcelosia minhoensis LEGE 07310</name>
    <dbReference type="NCBI Taxonomy" id="915328"/>
    <lineage>
        <taxon>Bacteria</taxon>
        <taxon>Bacillati</taxon>
        <taxon>Cyanobacteriota</taxon>
        <taxon>Cyanophyceae</taxon>
        <taxon>Nodosilineales</taxon>
        <taxon>Cymatolegaceae</taxon>
        <taxon>Vasconcelosia</taxon>
        <taxon>Vasconcelosia minhoensis</taxon>
    </lineage>
</organism>
<dbReference type="CDD" id="cd00082">
    <property type="entry name" value="HisKA"/>
    <property type="match status" value="1"/>
</dbReference>
<keyword evidence="4" id="KW-0808">Transferase</keyword>
<dbReference type="Gene3D" id="3.30.565.10">
    <property type="entry name" value="Histidine kinase-like ATPase, C-terminal domain"/>
    <property type="match status" value="1"/>
</dbReference>
<keyword evidence="4" id="KW-0418">Kinase</keyword>
<evidence type="ECO:0000256" key="6">
    <source>
        <dbReference type="PROSITE-ProRule" id="PRU00703"/>
    </source>
</evidence>
<dbReference type="InterPro" id="IPR003661">
    <property type="entry name" value="HisK_dim/P_dom"/>
</dbReference>
<dbReference type="EC" id="2.7.13.3" evidence="2"/>
<sequence>MITAPKTASITDISLLMKEHQVTYLVIVEAAESGPGVVSSLPQPVGLVTNQTLLQYRSARLGSQVARAEALMQAPLCQLHAEASLWEAHQLMSQQQAQYGVVLNDALELLGLVSQTDLLRLLDPTVLVDLVESLQQQTTDLASQLSCTQTQLNHEQAAHHQTQLTLEQAQAQFKAKIKERTAEISQINESLKKDLRKRQRVEKALRQTLETLQNTQAQLIQQERMAGLGQLVAGIAHEINNPVNFIHGNLTPASQYVHDLLGLIAQFQQQYPNPTPIIQAEMDAIELDFLTEDFPKLLDSMQVGTERIREIVKSLRNFSRLDEAEFKQVDVHEGIDSTLMILHSRLKERAGHPGIRVVKAYGELPKVDCFASQLNQVFLNLLSNAIDAVENHDQQRSLEAIQAEPGTIRITTEVTDQNWVCIRIADNGPGIPENIRAQVFDPFFTTKPVGQGTGLGLSISYQIVQDKHSGSLSCRSVPAQGAEFTIEIPVEQTAHQLACGE</sequence>
<dbReference type="InterPro" id="IPR004358">
    <property type="entry name" value="Sig_transdc_His_kin-like_C"/>
</dbReference>
<comment type="catalytic activity">
    <reaction evidence="1">
        <text>ATP + protein L-histidine = ADP + protein N-phospho-L-histidine.</text>
        <dbReference type="EC" id="2.7.13.3"/>
    </reaction>
</comment>
<accession>A0A8J7AEA3</accession>
<dbReference type="GO" id="GO:0000155">
    <property type="term" value="F:phosphorelay sensor kinase activity"/>
    <property type="evidence" value="ECO:0007669"/>
    <property type="project" value="InterPro"/>
</dbReference>
<comment type="caution">
    <text evidence="10">The sequence shown here is derived from an EMBL/GenBank/DDBJ whole genome shotgun (WGS) entry which is preliminary data.</text>
</comment>
<evidence type="ECO:0000256" key="3">
    <source>
        <dbReference type="ARBA" id="ARBA00022553"/>
    </source>
</evidence>
<dbReference type="Proteomes" id="UP000636505">
    <property type="component" value="Unassembled WGS sequence"/>
</dbReference>
<evidence type="ECO:0000256" key="2">
    <source>
        <dbReference type="ARBA" id="ARBA00012438"/>
    </source>
</evidence>
<dbReference type="Pfam" id="PF00571">
    <property type="entry name" value="CBS"/>
    <property type="match status" value="1"/>
</dbReference>
<dbReference type="PROSITE" id="PS51371">
    <property type="entry name" value="CBS"/>
    <property type="match status" value="2"/>
</dbReference>
<dbReference type="PROSITE" id="PS50109">
    <property type="entry name" value="HIS_KIN"/>
    <property type="match status" value="1"/>
</dbReference>
<feature type="coiled-coil region" evidence="7">
    <location>
        <begin position="198"/>
        <end position="225"/>
    </location>
</feature>
<feature type="domain" description="CBS" evidence="9">
    <location>
        <begin position="1"/>
        <end position="63"/>
    </location>
</feature>
<dbReference type="Gene3D" id="1.10.287.130">
    <property type="match status" value="1"/>
</dbReference>
<dbReference type="Pfam" id="PF02518">
    <property type="entry name" value="HATPase_c"/>
    <property type="match status" value="1"/>
</dbReference>
<evidence type="ECO:0000313" key="10">
    <source>
        <dbReference type="EMBL" id="MBE9077849.1"/>
    </source>
</evidence>
<reference evidence="10" key="1">
    <citation type="submission" date="2020-10" db="EMBL/GenBank/DDBJ databases">
        <authorList>
            <person name="Castelo-Branco R."/>
            <person name="Eusebio N."/>
            <person name="Adriana R."/>
            <person name="Vieira A."/>
            <person name="Brugerolle De Fraissinette N."/>
            <person name="Rezende De Castro R."/>
            <person name="Schneider M.P."/>
            <person name="Vasconcelos V."/>
            <person name="Leao P.N."/>
        </authorList>
    </citation>
    <scope>NUCLEOTIDE SEQUENCE</scope>
    <source>
        <strain evidence="10">LEGE 07310</strain>
    </source>
</reference>
<dbReference type="SMART" id="SM00388">
    <property type="entry name" value="HisKA"/>
    <property type="match status" value="1"/>
</dbReference>
<evidence type="ECO:0000256" key="4">
    <source>
        <dbReference type="ARBA" id="ARBA00022777"/>
    </source>
</evidence>
<dbReference type="InterPro" id="IPR003594">
    <property type="entry name" value="HATPase_dom"/>
</dbReference>
<dbReference type="AlphaFoldDB" id="A0A8J7AEA3"/>
<keyword evidence="7" id="KW-0175">Coiled coil</keyword>
<dbReference type="PRINTS" id="PR00344">
    <property type="entry name" value="BCTRLSENSOR"/>
</dbReference>
<protein>
    <recommendedName>
        <fullName evidence="2">histidine kinase</fullName>
        <ecNumber evidence="2">2.7.13.3</ecNumber>
    </recommendedName>
</protein>
<gene>
    <name evidence="10" type="ORF">IQ241_11180</name>
</gene>
<dbReference type="SUPFAM" id="SSF55874">
    <property type="entry name" value="ATPase domain of HSP90 chaperone/DNA topoisomerase II/histidine kinase"/>
    <property type="match status" value="1"/>
</dbReference>
<keyword evidence="3" id="KW-0597">Phosphoprotein</keyword>